<evidence type="ECO:0000259" key="1">
    <source>
        <dbReference type="PROSITE" id="PS50948"/>
    </source>
</evidence>
<comment type="caution">
    <text evidence="2">The sequence shown here is derived from an EMBL/GenBank/DDBJ whole genome shotgun (WGS) entry which is preliminary data.</text>
</comment>
<dbReference type="OrthoDB" id="1933550at2759"/>
<sequence>MPDAHRSWFSANMTLKECENKCMKNCSCMAYANLKTEGKGSGCVLWFDELINMRTSGEYGQEIYIRLAASDLGMKLSKKI</sequence>
<organism evidence="2 3">
    <name type="scientific">Turnera subulata</name>
    <dbReference type="NCBI Taxonomy" id="218843"/>
    <lineage>
        <taxon>Eukaryota</taxon>
        <taxon>Viridiplantae</taxon>
        <taxon>Streptophyta</taxon>
        <taxon>Embryophyta</taxon>
        <taxon>Tracheophyta</taxon>
        <taxon>Spermatophyta</taxon>
        <taxon>Magnoliopsida</taxon>
        <taxon>eudicotyledons</taxon>
        <taxon>Gunneridae</taxon>
        <taxon>Pentapetalae</taxon>
        <taxon>rosids</taxon>
        <taxon>fabids</taxon>
        <taxon>Malpighiales</taxon>
        <taxon>Passifloraceae</taxon>
        <taxon>Turnera</taxon>
    </lineage>
</organism>
<evidence type="ECO:0000313" key="2">
    <source>
        <dbReference type="EMBL" id="KAJ4835701.1"/>
    </source>
</evidence>
<protein>
    <recommendedName>
        <fullName evidence="1">Apple domain-containing protein</fullName>
    </recommendedName>
</protein>
<dbReference type="AlphaFoldDB" id="A0A9Q0FSN7"/>
<dbReference type="Proteomes" id="UP001141552">
    <property type="component" value="Unassembled WGS sequence"/>
</dbReference>
<dbReference type="PANTHER" id="PTHR32444:SF247">
    <property type="entry name" value="OS01G0958200 PROTEIN"/>
    <property type="match status" value="1"/>
</dbReference>
<gene>
    <name evidence="2" type="ORF">Tsubulata_050595</name>
</gene>
<dbReference type="CDD" id="cd01098">
    <property type="entry name" value="PAN_AP_plant"/>
    <property type="match status" value="1"/>
</dbReference>
<dbReference type="EMBL" id="JAKUCV010004329">
    <property type="protein sequence ID" value="KAJ4835701.1"/>
    <property type="molecule type" value="Genomic_DNA"/>
</dbReference>
<dbReference type="Pfam" id="PF08276">
    <property type="entry name" value="PAN_2"/>
    <property type="match status" value="1"/>
</dbReference>
<dbReference type="PROSITE" id="PS50948">
    <property type="entry name" value="PAN"/>
    <property type="match status" value="1"/>
</dbReference>
<feature type="domain" description="Apple" evidence="1">
    <location>
        <begin position="1"/>
        <end position="68"/>
    </location>
</feature>
<reference evidence="2" key="2">
    <citation type="journal article" date="2023" name="Plants (Basel)">
        <title>Annotation of the Turnera subulata (Passifloraceae) Draft Genome Reveals the S-Locus Evolved after the Divergence of Turneroideae from Passifloroideae in a Stepwise Manner.</title>
        <authorList>
            <person name="Henning P.M."/>
            <person name="Roalson E.H."/>
            <person name="Mir W."/>
            <person name="McCubbin A.G."/>
            <person name="Shore J.S."/>
        </authorList>
    </citation>
    <scope>NUCLEOTIDE SEQUENCE</scope>
    <source>
        <strain evidence="2">F60SS</strain>
    </source>
</reference>
<proteinExistence type="predicted"/>
<dbReference type="InterPro" id="IPR003609">
    <property type="entry name" value="Pan_app"/>
</dbReference>
<evidence type="ECO:0000313" key="3">
    <source>
        <dbReference type="Proteomes" id="UP001141552"/>
    </source>
</evidence>
<accession>A0A9Q0FSN7</accession>
<name>A0A9Q0FSN7_9ROSI</name>
<dbReference type="PANTHER" id="PTHR32444">
    <property type="entry name" value="BULB-TYPE LECTIN DOMAIN-CONTAINING PROTEIN"/>
    <property type="match status" value="1"/>
</dbReference>
<reference evidence="2" key="1">
    <citation type="submission" date="2022-02" db="EMBL/GenBank/DDBJ databases">
        <authorList>
            <person name="Henning P.M."/>
            <person name="McCubbin A.G."/>
            <person name="Shore J.S."/>
        </authorList>
    </citation>
    <scope>NUCLEOTIDE SEQUENCE</scope>
    <source>
        <strain evidence="2">F60SS</strain>
        <tissue evidence="2">Leaves</tissue>
    </source>
</reference>
<keyword evidence="3" id="KW-1185">Reference proteome</keyword>